<keyword evidence="6 19" id="KW-0479">Metal-binding</keyword>
<evidence type="ECO:0000256" key="17">
    <source>
        <dbReference type="ARBA" id="ARBA00049117"/>
    </source>
</evidence>
<evidence type="ECO:0000256" key="9">
    <source>
        <dbReference type="ARBA" id="ARBA00022842"/>
    </source>
</evidence>
<keyword evidence="7 18" id="KW-0547">Nucleotide-binding</keyword>
<dbReference type="AlphaFoldDB" id="A0A5C6NKL3"/>
<keyword evidence="10 18" id="KW-0342">GTP-binding</keyword>
<dbReference type="PRINTS" id="PR00318">
    <property type="entry name" value="GPROTEINA"/>
</dbReference>
<gene>
    <name evidence="20" type="ORF">D4764_02G0011430</name>
</gene>
<evidence type="ECO:0000256" key="15">
    <source>
        <dbReference type="ARBA" id="ARBA00040796"/>
    </source>
</evidence>
<evidence type="ECO:0000256" key="11">
    <source>
        <dbReference type="ARBA" id="ARBA00023136"/>
    </source>
</evidence>
<evidence type="ECO:0000256" key="18">
    <source>
        <dbReference type="PIRSR" id="PIRSR601019-1"/>
    </source>
</evidence>
<evidence type="ECO:0000256" key="1">
    <source>
        <dbReference type="ARBA" id="ARBA00004236"/>
    </source>
</evidence>
<dbReference type="GO" id="GO:0003924">
    <property type="term" value="F:GTPase activity"/>
    <property type="evidence" value="ECO:0007669"/>
    <property type="project" value="InterPro"/>
</dbReference>
<keyword evidence="9 19" id="KW-0460">Magnesium</keyword>
<evidence type="ECO:0000313" key="20">
    <source>
        <dbReference type="EMBL" id="TWW68102.1"/>
    </source>
</evidence>
<dbReference type="PANTHER" id="PTHR10218">
    <property type="entry name" value="GTP-BINDING PROTEIN ALPHA SUBUNIT"/>
    <property type="match status" value="1"/>
</dbReference>
<dbReference type="InterPro" id="IPR027417">
    <property type="entry name" value="P-loop_NTPase"/>
</dbReference>
<keyword evidence="4" id="KW-1003">Cell membrane</keyword>
<keyword evidence="5" id="KW-0519">Myristate</keyword>
<evidence type="ECO:0000256" key="6">
    <source>
        <dbReference type="ARBA" id="ARBA00022723"/>
    </source>
</evidence>
<evidence type="ECO:0000256" key="16">
    <source>
        <dbReference type="ARBA" id="ARBA00045229"/>
    </source>
</evidence>
<dbReference type="Pfam" id="PF00503">
    <property type="entry name" value="G-alpha"/>
    <property type="match status" value="1"/>
</dbReference>
<feature type="binding site" evidence="18">
    <location>
        <begin position="235"/>
        <end position="239"/>
    </location>
    <ligand>
        <name>GTP</name>
        <dbReference type="ChEBI" id="CHEBI:37565"/>
    </ligand>
</feature>
<evidence type="ECO:0000256" key="12">
    <source>
        <dbReference type="ARBA" id="ARBA00023139"/>
    </source>
</evidence>
<dbReference type="GO" id="GO:0005737">
    <property type="term" value="C:cytoplasm"/>
    <property type="evidence" value="ECO:0007669"/>
    <property type="project" value="TreeGrafter"/>
</dbReference>
<dbReference type="InterPro" id="IPR001019">
    <property type="entry name" value="Gprotein_alpha_su"/>
</dbReference>
<dbReference type="Proteomes" id="UP000324091">
    <property type="component" value="Chromosome 2"/>
</dbReference>
<feature type="binding site" evidence="18">
    <location>
        <begin position="210"/>
        <end position="216"/>
    </location>
    <ligand>
        <name>GTP</name>
        <dbReference type="ChEBI" id="CHEBI:37565"/>
    </ligand>
</feature>
<feature type="binding site" evidence="19">
    <location>
        <position position="216"/>
    </location>
    <ligand>
        <name>Mg(2+)</name>
        <dbReference type="ChEBI" id="CHEBI:18420"/>
    </ligand>
</feature>
<organism evidence="20 21">
    <name type="scientific">Takifugu flavidus</name>
    <name type="common">sansaifugu</name>
    <dbReference type="NCBI Taxonomy" id="433684"/>
    <lineage>
        <taxon>Eukaryota</taxon>
        <taxon>Metazoa</taxon>
        <taxon>Chordata</taxon>
        <taxon>Craniata</taxon>
        <taxon>Vertebrata</taxon>
        <taxon>Euteleostomi</taxon>
        <taxon>Actinopterygii</taxon>
        <taxon>Neopterygii</taxon>
        <taxon>Teleostei</taxon>
        <taxon>Neoteleostei</taxon>
        <taxon>Acanthomorphata</taxon>
        <taxon>Eupercaria</taxon>
        <taxon>Tetraodontiformes</taxon>
        <taxon>Tetradontoidea</taxon>
        <taxon>Tetraodontidae</taxon>
        <taxon>Takifugu</taxon>
    </lineage>
</organism>
<evidence type="ECO:0000256" key="19">
    <source>
        <dbReference type="PIRSR" id="PIRSR601019-2"/>
    </source>
</evidence>
<reference evidence="20 21" key="1">
    <citation type="submission" date="2019-04" db="EMBL/GenBank/DDBJ databases">
        <title>Chromosome genome assembly for Takifugu flavidus.</title>
        <authorList>
            <person name="Xiao S."/>
        </authorList>
    </citation>
    <scope>NUCLEOTIDE SEQUENCE [LARGE SCALE GENOMIC DNA]</scope>
    <source>
        <strain evidence="20">HTHZ2018</strain>
        <tissue evidence="20">Muscle</tissue>
    </source>
</reference>
<keyword evidence="13" id="KW-0807">Transducer</keyword>
<dbReference type="PANTHER" id="PTHR10218:SF361">
    <property type="entry name" value="GUANINE NUCLEOTIDE-BINDING PROTEIN G(O) SUBUNIT ALPHA"/>
    <property type="match status" value="1"/>
</dbReference>
<evidence type="ECO:0000256" key="3">
    <source>
        <dbReference type="ARBA" id="ARBA00006628"/>
    </source>
</evidence>
<evidence type="ECO:0000256" key="4">
    <source>
        <dbReference type="ARBA" id="ARBA00022475"/>
    </source>
</evidence>
<keyword evidence="14" id="KW-0449">Lipoprotein</keyword>
<dbReference type="GO" id="GO:0031821">
    <property type="term" value="F:G protein-coupled serotonin receptor binding"/>
    <property type="evidence" value="ECO:0007669"/>
    <property type="project" value="TreeGrafter"/>
</dbReference>
<feature type="binding site" evidence="18">
    <location>
        <begin position="185"/>
        <end position="186"/>
    </location>
    <ligand>
        <name>GTP</name>
        <dbReference type="ChEBI" id="CHEBI:37565"/>
    </ligand>
</feature>
<dbReference type="FunFam" id="1.10.400.10:FF:000020">
    <property type="entry name" value="Guanine nucleotide-binding protein G(o) subunit alpha"/>
    <property type="match status" value="1"/>
</dbReference>
<feature type="binding site" evidence="18">
    <location>
        <begin position="43"/>
        <end position="48"/>
    </location>
    <ligand>
        <name>GTP</name>
        <dbReference type="ChEBI" id="CHEBI:37565"/>
    </ligand>
</feature>
<proteinExistence type="inferred from homology"/>
<comment type="function">
    <text evidence="16">Guanine nucleotide-binding proteins (G proteins) function as transducers downstream of G protein-coupled receptors (GPCRs) in numerous signaling cascades. The alpha chain contains the guanine nucleotide binding site and alternates between an active, GTP-bound state and an inactive, GDP-bound state. Signaling by an activated GPCR promotes GDP release and GTP binding. The alpha subunit has a low GTPase activity that converts bound GTP to GDP, thereby terminating the signal. Both GDP release and GTP hydrolysis are modulated by numerous regulatory proteins. Signaling is mediated via effector proteins, such as adenylate cyclase. Inhibits adenylate cyclase activity, leading to decreased intracellular cAMP levels.</text>
</comment>
<dbReference type="Gene3D" id="3.40.50.300">
    <property type="entry name" value="P-loop containing nucleotide triphosphate hydrolases"/>
    <property type="match status" value="1"/>
</dbReference>
<feature type="binding site" evidence="19">
    <location>
        <position position="47"/>
    </location>
    <ligand>
        <name>Mg(2+)</name>
        <dbReference type="ChEBI" id="CHEBI:18420"/>
    </ligand>
</feature>
<dbReference type="GO" id="GO:0007212">
    <property type="term" value="P:G protein-coupled dopamine receptor signaling pathway"/>
    <property type="evidence" value="ECO:0007669"/>
    <property type="project" value="TreeGrafter"/>
</dbReference>
<evidence type="ECO:0000256" key="10">
    <source>
        <dbReference type="ARBA" id="ARBA00023134"/>
    </source>
</evidence>
<comment type="catalytic activity">
    <reaction evidence="17">
        <text>GTP + H2O = GDP + phosphate + H(+)</text>
        <dbReference type="Rhea" id="RHEA:19669"/>
        <dbReference type="ChEBI" id="CHEBI:15377"/>
        <dbReference type="ChEBI" id="CHEBI:15378"/>
        <dbReference type="ChEBI" id="CHEBI:37565"/>
        <dbReference type="ChEBI" id="CHEBI:43474"/>
        <dbReference type="ChEBI" id="CHEBI:58189"/>
    </reaction>
    <physiologicalReaction direction="left-to-right" evidence="17">
        <dbReference type="Rhea" id="RHEA:19670"/>
    </physiologicalReaction>
</comment>
<dbReference type="GO" id="GO:0005834">
    <property type="term" value="C:heterotrimeric G-protein complex"/>
    <property type="evidence" value="ECO:0007669"/>
    <property type="project" value="TreeGrafter"/>
</dbReference>
<accession>A0A5C6NKL3</accession>
<comment type="subcellular location">
    <subcellularLocation>
        <location evidence="1">Cell membrane</location>
    </subcellularLocation>
    <subcellularLocation>
        <location evidence="2">Membrane</location>
        <topology evidence="2">Lipid-anchor</topology>
    </subcellularLocation>
</comment>
<feature type="binding site" evidence="18">
    <location>
        <begin position="304"/>
        <end position="307"/>
    </location>
    <ligand>
        <name>GTP</name>
        <dbReference type="ChEBI" id="CHEBI:37565"/>
    </ligand>
</feature>
<sequence>MGCTLSAEERAALDRSRAIEKNLKEDGMVAAKDVKLLLLGGGESGKSTIVKQMKIIHEDGFSGDDVKQYKPVVYSNTIQSLAAILRAMDSLGIEFGDKDRKASFRFILLRMFSPKRERRRVSRGLDAGRLRSLKIADAKLVCDVVSRMEDTEPYSAELLTAMKRLWADAGTQECFSRAREYQLNDSAKYYLDSLDRIGAADYQPTEQDILRTRVKTTGIVETHFTFKNLHFRLFDVGGQRSERKKWIHCFEDVTAIIFCVALSGYDQVLHEDETTNRMHESLMLFDSICNNKFFIDTSIILFLNKKDLFAEKIKKSPLTICFPEYTGANTYDDATAYIQVQFESKNRSPNKEIYCHLTCATDTGNIQVVFDAVTDIIIANNLRGCGLY</sequence>
<keyword evidence="21" id="KW-1185">Reference proteome</keyword>
<dbReference type="GO" id="GO:0005525">
    <property type="term" value="F:GTP binding"/>
    <property type="evidence" value="ECO:0007669"/>
    <property type="project" value="UniProtKB-KW"/>
</dbReference>
<dbReference type="GO" id="GO:0031852">
    <property type="term" value="F:mu-type opioid receptor binding"/>
    <property type="evidence" value="ECO:0007669"/>
    <property type="project" value="TreeGrafter"/>
</dbReference>
<dbReference type="InterPro" id="IPR011025">
    <property type="entry name" value="GproteinA_insert"/>
</dbReference>
<protein>
    <recommendedName>
        <fullName evidence="15">Guanine nucleotide-binding protein G(o) subunit alpha</fullName>
    </recommendedName>
</protein>
<keyword evidence="8" id="KW-0378">Hydrolase</keyword>
<keyword evidence="12" id="KW-0564">Palmitate</keyword>
<evidence type="ECO:0000256" key="7">
    <source>
        <dbReference type="ARBA" id="ARBA00022741"/>
    </source>
</evidence>
<dbReference type="SMART" id="SM00275">
    <property type="entry name" value="G_alpha"/>
    <property type="match status" value="1"/>
</dbReference>
<dbReference type="FunFam" id="3.40.50.300:FF:002307">
    <property type="entry name" value="Guanine nucleotide-binding protein G(k) subunit alpha"/>
    <property type="match status" value="1"/>
</dbReference>
<dbReference type="GO" id="GO:0007188">
    <property type="term" value="P:adenylate cyclase-modulating G protein-coupled receptor signaling pathway"/>
    <property type="evidence" value="ECO:0007669"/>
    <property type="project" value="TreeGrafter"/>
</dbReference>
<comment type="caution">
    <text evidence="20">The sequence shown here is derived from an EMBL/GenBank/DDBJ whole genome shotgun (WGS) entry which is preliminary data.</text>
</comment>
<evidence type="ECO:0000256" key="8">
    <source>
        <dbReference type="ARBA" id="ARBA00022801"/>
    </source>
</evidence>
<dbReference type="Gene3D" id="1.10.400.10">
    <property type="entry name" value="GI Alpha 1, domain 2-like"/>
    <property type="match status" value="1"/>
</dbReference>
<dbReference type="SUPFAM" id="SSF47895">
    <property type="entry name" value="Transducin (alpha subunit), insertion domain"/>
    <property type="match status" value="1"/>
</dbReference>
<dbReference type="PROSITE" id="PS51882">
    <property type="entry name" value="G_ALPHA"/>
    <property type="match status" value="1"/>
</dbReference>
<evidence type="ECO:0000313" key="21">
    <source>
        <dbReference type="Proteomes" id="UP000324091"/>
    </source>
</evidence>
<keyword evidence="11" id="KW-0472">Membrane</keyword>
<comment type="similarity">
    <text evidence="3">Belongs to the G-alpha family. G(i/o/t/z) subfamily.</text>
</comment>
<evidence type="ECO:0000256" key="13">
    <source>
        <dbReference type="ARBA" id="ARBA00023224"/>
    </source>
</evidence>
<dbReference type="GO" id="GO:0051430">
    <property type="term" value="F:corticotropin-releasing hormone receptor 1 binding"/>
    <property type="evidence" value="ECO:0007669"/>
    <property type="project" value="TreeGrafter"/>
</dbReference>
<dbReference type="CDD" id="cd00066">
    <property type="entry name" value="G-alpha"/>
    <property type="match status" value="1"/>
</dbReference>
<feature type="binding site" evidence="18">
    <location>
        <position position="360"/>
    </location>
    <ligand>
        <name>GTP</name>
        <dbReference type="ChEBI" id="CHEBI:37565"/>
    </ligand>
</feature>
<evidence type="ECO:0000256" key="5">
    <source>
        <dbReference type="ARBA" id="ARBA00022707"/>
    </source>
</evidence>
<evidence type="ECO:0000256" key="2">
    <source>
        <dbReference type="ARBA" id="ARBA00004635"/>
    </source>
</evidence>
<evidence type="ECO:0000256" key="14">
    <source>
        <dbReference type="ARBA" id="ARBA00023288"/>
    </source>
</evidence>
<dbReference type="GO" id="GO:0046872">
    <property type="term" value="F:metal ion binding"/>
    <property type="evidence" value="ECO:0007669"/>
    <property type="project" value="UniProtKB-KW"/>
</dbReference>
<dbReference type="GO" id="GO:0031683">
    <property type="term" value="F:G-protein beta/gamma-subunit complex binding"/>
    <property type="evidence" value="ECO:0007669"/>
    <property type="project" value="InterPro"/>
</dbReference>
<dbReference type="FunFam" id="3.40.50.300:FF:003559">
    <property type="entry name" value="Guanine nucleotide-binding protein G(i) subunit alpha-1"/>
    <property type="match status" value="1"/>
</dbReference>
<dbReference type="SUPFAM" id="SSF52540">
    <property type="entry name" value="P-loop containing nucleoside triphosphate hydrolases"/>
    <property type="match status" value="1"/>
</dbReference>
<dbReference type="EMBL" id="RHFK02000012">
    <property type="protein sequence ID" value="TWW68102.1"/>
    <property type="molecule type" value="Genomic_DNA"/>
</dbReference>
<name>A0A5C6NKL3_9TELE</name>